<gene>
    <name evidence="6" type="ORF">HOC_16668</name>
</gene>
<keyword evidence="3 5" id="KW-1133">Transmembrane helix</keyword>
<dbReference type="PANTHER" id="PTHR43483">
    <property type="entry name" value="MEMBRANE TRANSPORTER PROTEIN HI_0806-RELATED"/>
    <property type="match status" value="1"/>
</dbReference>
<dbReference type="AlphaFoldDB" id="A0A059G3R3"/>
<comment type="similarity">
    <text evidence="5">Belongs to the 4-toluene sulfonate uptake permease (TSUP) (TC 2.A.102) family.</text>
</comment>
<dbReference type="InterPro" id="IPR002781">
    <property type="entry name" value="TM_pro_TauE-like"/>
</dbReference>
<evidence type="ECO:0000313" key="6">
    <source>
        <dbReference type="EMBL" id="KDA01220.1"/>
    </source>
</evidence>
<feature type="transmembrane region" description="Helical" evidence="5">
    <location>
        <begin position="257"/>
        <end position="278"/>
    </location>
</feature>
<keyword evidence="7" id="KW-1185">Reference proteome</keyword>
<evidence type="ECO:0000313" key="7">
    <source>
        <dbReference type="Proteomes" id="UP000024942"/>
    </source>
</evidence>
<dbReference type="GO" id="GO:0005886">
    <property type="term" value="C:plasma membrane"/>
    <property type="evidence" value="ECO:0007669"/>
    <property type="project" value="UniProtKB-SubCell"/>
</dbReference>
<feature type="transmembrane region" description="Helical" evidence="5">
    <location>
        <begin position="57"/>
        <end position="75"/>
    </location>
</feature>
<keyword evidence="5" id="KW-1003">Cell membrane</keyword>
<dbReference type="Proteomes" id="UP000024942">
    <property type="component" value="Unassembled WGS sequence"/>
</dbReference>
<evidence type="ECO:0000256" key="3">
    <source>
        <dbReference type="ARBA" id="ARBA00022989"/>
    </source>
</evidence>
<organism evidence="6 7">
    <name type="scientific">Hyphomonas oceanitis SCH89</name>
    <dbReference type="NCBI Taxonomy" id="1280953"/>
    <lineage>
        <taxon>Bacteria</taxon>
        <taxon>Pseudomonadati</taxon>
        <taxon>Pseudomonadota</taxon>
        <taxon>Alphaproteobacteria</taxon>
        <taxon>Hyphomonadales</taxon>
        <taxon>Hyphomonadaceae</taxon>
        <taxon>Hyphomonas</taxon>
    </lineage>
</organism>
<evidence type="ECO:0000256" key="1">
    <source>
        <dbReference type="ARBA" id="ARBA00004141"/>
    </source>
</evidence>
<dbReference type="STRING" id="1280953.HOC_16668"/>
<proteinExistence type="inferred from homology"/>
<feature type="transmembrane region" description="Helical" evidence="5">
    <location>
        <begin position="12"/>
        <end position="45"/>
    </location>
</feature>
<dbReference type="Pfam" id="PF01925">
    <property type="entry name" value="TauE"/>
    <property type="match status" value="1"/>
</dbReference>
<dbReference type="OrthoDB" id="457670at2"/>
<feature type="transmembrane region" description="Helical" evidence="5">
    <location>
        <begin position="191"/>
        <end position="212"/>
    </location>
</feature>
<dbReference type="PANTHER" id="PTHR43483:SF3">
    <property type="entry name" value="MEMBRANE TRANSPORTER PROTEIN HI_0806-RELATED"/>
    <property type="match status" value="1"/>
</dbReference>
<feature type="transmembrane region" description="Helical" evidence="5">
    <location>
        <begin position="153"/>
        <end position="179"/>
    </location>
</feature>
<keyword evidence="2 5" id="KW-0812">Transmembrane</keyword>
<evidence type="ECO:0000256" key="5">
    <source>
        <dbReference type="RuleBase" id="RU363041"/>
    </source>
</evidence>
<protein>
    <recommendedName>
        <fullName evidence="5">Probable membrane transporter protein</fullName>
    </recommendedName>
</protein>
<dbReference type="PATRIC" id="fig|1280953.3.peg.3341"/>
<sequence>MSLSNLDLAHISQLIAVLLAAGLVAGFVAGLFGIGGGFVVVPALLLTFNVFNVDSDVITHLAIGTSLATIIVTSLRSLHAHNKRGAVDFQIIKDWTVWLVVGAVIGILIARYMDGRSLKWIFSLGVFLMGVHFIAPVMQPKKAITTDMPKGPLLAAIATFLGGFSALLGIGGGTIAVLVMTACGRPIHQAVATAAGFGVIIAVPGAIGFAILGLGEAGLPFGSIGYVNVIAVLAITAMSFITAPLGARAAHSLNAVALKRIFGIYLVATSAIVLYNSFTS</sequence>
<feature type="transmembrane region" description="Helical" evidence="5">
    <location>
        <begin position="224"/>
        <end position="245"/>
    </location>
</feature>
<feature type="transmembrane region" description="Helical" evidence="5">
    <location>
        <begin position="95"/>
        <end position="113"/>
    </location>
</feature>
<dbReference type="eggNOG" id="COG0730">
    <property type="taxonomic scope" value="Bacteria"/>
</dbReference>
<evidence type="ECO:0000256" key="2">
    <source>
        <dbReference type="ARBA" id="ARBA00022692"/>
    </source>
</evidence>
<keyword evidence="4 5" id="KW-0472">Membrane</keyword>
<dbReference type="RefSeq" id="WP_051625022.1">
    <property type="nucleotide sequence ID" value="NZ_ARYL01000033.1"/>
</dbReference>
<reference evidence="6 7" key="1">
    <citation type="journal article" date="2014" name="Antonie Van Leeuwenhoek">
        <title>Hyphomonas beringensis sp. nov. and Hyphomonas chukchiensis sp. nov., isolated from surface seawater of the Bering Sea and Chukchi Sea.</title>
        <authorList>
            <person name="Li C."/>
            <person name="Lai Q."/>
            <person name="Li G."/>
            <person name="Dong C."/>
            <person name="Wang J."/>
            <person name="Liao Y."/>
            <person name="Shao Z."/>
        </authorList>
    </citation>
    <scope>NUCLEOTIDE SEQUENCE [LARGE SCALE GENOMIC DNA]</scope>
    <source>
        <strain evidence="6 7">SCH89</strain>
    </source>
</reference>
<evidence type="ECO:0000256" key="4">
    <source>
        <dbReference type="ARBA" id="ARBA00023136"/>
    </source>
</evidence>
<comment type="caution">
    <text evidence="6">The sequence shown here is derived from an EMBL/GenBank/DDBJ whole genome shotgun (WGS) entry which is preliminary data.</text>
</comment>
<feature type="transmembrane region" description="Helical" evidence="5">
    <location>
        <begin position="120"/>
        <end position="138"/>
    </location>
</feature>
<dbReference type="EMBL" id="ARYL01000033">
    <property type="protein sequence ID" value="KDA01220.1"/>
    <property type="molecule type" value="Genomic_DNA"/>
</dbReference>
<name>A0A059G3R3_9PROT</name>
<accession>A0A059G3R3</accession>
<comment type="subcellular location">
    <subcellularLocation>
        <location evidence="5">Cell membrane</location>
        <topology evidence="5">Multi-pass membrane protein</topology>
    </subcellularLocation>
    <subcellularLocation>
        <location evidence="1">Membrane</location>
        <topology evidence="1">Multi-pass membrane protein</topology>
    </subcellularLocation>
</comment>